<proteinExistence type="predicted"/>
<name>A0A2J8ADW1_9CHLO</name>
<evidence type="ECO:0000313" key="2">
    <source>
        <dbReference type="Proteomes" id="UP000236333"/>
    </source>
</evidence>
<accession>A0A2J8ADW1</accession>
<dbReference type="Proteomes" id="UP000236333">
    <property type="component" value="Unassembled WGS sequence"/>
</dbReference>
<sequence length="72" mass="7536">MSSAVFRKWYVEVWTMGVVSESATLGRPERSPPWTAAVASLGAPLLLEDSGASTSLAAVPQTSGGGRMQLAR</sequence>
<evidence type="ECO:0000313" key="1">
    <source>
        <dbReference type="EMBL" id="PNH10703.1"/>
    </source>
</evidence>
<dbReference type="EMBL" id="PGGS01000048">
    <property type="protein sequence ID" value="PNH10703.1"/>
    <property type="molecule type" value="Genomic_DNA"/>
</dbReference>
<dbReference type="AlphaFoldDB" id="A0A2J8ADW1"/>
<keyword evidence="2" id="KW-1185">Reference proteome</keyword>
<reference evidence="1 2" key="1">
    <citation type="journal article" date="2017" name="Mol. Biol. Evol.">
        <title>The 4-celled Tetrabaena socialis nuclear genome reveals the essential components for genetic control of cell number at the origin of multicellularity in the volvocine lineage.</title>
        <authorList>
            <person name="Featherston J."/>
            <person name="Arakaki Y."/>
            <person name="Hanschen E.R."/>
            <person name="Ferris P.J."/>
            <person name="Michod R.E."/>
            <person name="Olson B.J.S.C."/>
            <person name="Nozaki H."/>
            <person name="Durand P.M."/>
        </authorList>
    </citation>
    <scope>NUCLEOTIDE SEQUENCE [LARGE SCALE GENOMIC DNA]</scope>
    <source>
        <strain evidence="1 2">NIES-571</strain>
    </source>
</reference>
<protein>
    <submittedName>
        <fullName evidence="1">Uncharacterized protein</fullName>
    </submittedName>
</protein>
<organism evidence="1 2">
    <name type="scientific">Tetrabaena socialis</name>
    <dbReference type="NCBI Taxonomy" id="47790"/>
    <lineage>
        <taxon>Eukaryota</taxon>
        <taxon>Viridiplantae</taxon>
        <taxon>Chlorophyta</taxon>
        <taxon>core chlorophytes</taxon>
        <taxon>Chlorophyceae</taxon>
        <taxon>CS clade</taxon>
        <taxon>Chlamydomonadales</taxon>
        <taxon>Tetrabaenaceae</taxon>
        <taxon>Tetrabaena</taxon>
    </lineage>
</organism>
<gene>
    <name evidence="1" type="ORF">TSOC_002500</name>
</gene>
<comment type="caution">
    <text evidence="1">The sequence shown here is derived from an EMBL/GenBank/DDBJ whole genome shotgun (WGS) entry which is preliminary data.</text>
</comment>